<evidence type="ECO:0000313" key="4">
    <source>
        <dbReference type="Proteomes" id="UP000600865"/>
    </source>
</evidence>
<dbReference type="AlphaFoldDB" id="A0A918KT59"/>
<evidence type="ECO:0000313" key="3">
    <source>
        <dbReference type="EMBL" id="GGX75102.1"/>
    </source>
</evidence>
<dbReference type="Pfam" id="PF09951">
    <property type="entry name" value="Imm33"/>
    <property type="match status" value="1"/>
</dbReference>
<accession>A0A918KT59</accession>
<dbReference type="Pfam" id="PF10077">
    <property type="entry name" value="DUF2314"/>
    <property type="match status" value="1"/>
</dbReference>
<dbReference type="RefSeq" id="WP_189587039.1">
    <property type="nucleotide sequence ID" value="NZ_BMYV01000003.1"/>
</dbReference>
<dbReference type="EMBL" id="BMYV01000003">
    <property type="protein sequence ID" value="GGX75102.1"/>
    <property type="molecule type" value="Genomic_DNA"/>
</dbReference>
<dbReference type="InterPro" id="IPR018689">
    <property type="entry name" value="Imm33_dom"/>
</dbReference>
<evidence type="ECO:0008006" key="5">
    <source>
        <dbReference type="Google" id="ProtNLM"/>
    </source>
</evidence>
<protein>
    <recommendedName>
        <fullName evidence="5">DUF2185 domain-containing protein</fullName>
    </recommendedName>
</protein>
<reference evidence="3 4" key="1">
    <citation type="journal article" date="2014" name="Int. J. Syst. Evol. Microbiol.">
        <title>Complete genome sequence of Corynebacterium casei LMG S-19264T (=DSM 44701T), isolated from a smear-ripened cheese.</title>
        <authorList>
            <consortium name="US DOE Joint Genome Institute (JGI-PGF)"/>
            <person name="Walter F."/>
            <person name="Albersmeier A."/>
            <person name="Kalinowski J."/>
            <person name="Ruckert C."/>
        </authorList>
    </citation>
    <scope>NUCLEOTIDE SEQUENCE [LARGE SCALE GENOMIC DNA]</scope>
    <source>
        <strain evidence="3 4">KCTC 23968</strain>
    </source>
</reference>
<organism evidence="3 4">
    <name type="scientific">Litorimonas cladophorae</name>
    <dbReference type="NCBI Taxonomy" id="1220491"/>
    <lineage>
        <taxon>Bacteria</taxon>
        <taxon>Pseudomonadati</taxon>
        <taxon>Pseudomonadota</taxon>
        <taxon>Alphaproteobacteria</taxon>
        <taxon>Maricaulales</taxon>
        <taxon>Robiginitomaculaceae</taxon>
    </lineage>
</organism>
<comment type="caution">
    <text evidence="3">The sequence shown here is derived from an EMBL/GenBank/DDBJ whole genome shotgun (WGS) entry which is preliminary data.</text>
</comment>
<keyword evidence="4" id="KW-1185">Reference proteome</keyword>
<sequence length="190" mass="21581">MDAVAAGDIVKIIIQSIPPSRKYDSERMWVIVTERDGETFTGVLDNQPFDIPQLASGDLIPFSRQDIIDIDWDEDALEERGLKAEKKREYWERCKVESVILDAGIPVQYVYREEPDSTKDGGKYPDSGWRIQGNVDLMTQEQYDSPHSVYIAIGKVLNADDSWLHLIDSPVGSRFIKDEVTGKFVPETDD</sequence>
<gene>
    <name evidence="3" type="ORF">GCM10011309_26640</name>
</gene>
<evidence type="ECO:0000259" key="1">
    <source>
        <dbReference type="Pfam" id="PF09951"/>
    </source>
</evidence>
<name>A0A918KT59_9PROT</name>
<dbReference type="InterPro" id="IPR018756">
    <property type="entry name" value="DUF2314"/>
</dbReference>
<evidence type="ECO:0000259" key="2">
    <source>
        <dbReference type="Pfam" id="PF10077"/>
    </source>
</evidence>
<dbReference type="PANTHER" id="PTHR38743:SF2">
    <property type="entry name" value="DUF2185 DOMAIN-CONTAINING PROTEIN"/>
    <property type="match status" value="1"/>
</dbReference>
<dbReference type="PANTHER" id="PTHR38743">
    <property type="entry name" value="SIMILAR TO GLYOXYLASE I FAMILY PROTEIN"/>
    <property type="match status" value="1"/>
</dbReference>
<proteinExistence type="predicted"/>
<feature type="domain" description="Immunity protein Imm33" evidence="1">
    <location>
        <begin position="94"/>
        <end position="184"/>
    </location>
</feature>
<dbReference type="Proteomes" id="UP000600865">
    <property type="component" value="Unassembled WGS sequence"/>
</dbReference>
<feature type="domain" description="DUF2314" evidence="2">
    <location>
        <begin position="9"/>
        <end position="69"/>
    </location>
</feature>